<evidence type="ECO:0000256" key="1">
    <source>
        <dbReference type="ARBA" id="ARBA00022691"/>
    </source>
</evidence>
<dbReference type="SUPFAM" id="SSF102114">
    <property type="entry name" value="Radical SAM enzymes"/>
    <property type="match status" value="1"/>
</dbReference>
<keyword evidence="4" id="KW-0411">Iron-sulfur</keyword>
<dbReference type="Pfam" id="PF04055">
    <property type="entry name" value="Radical_SAM"/>
    <property type="match status" value="1"/>
</dbReference>
<reference evidence="6 7" key="1">
    <citation type="submission" date="2011-08" db="EMBL/GenBank/DDBJ databases">
        <title>The Genome Sequence of Selenomonas noxia F0398.</title>
        <authorList>
            <consortium name="The Broad Institute Genome Sequencing Platform"/>
            <person name="Earl A."/>
            <person name="Ward D."/>
            <person name="Feldgarden M."/>
            <person name="Gevers D."/>
            <person name="Izard J."/>
            <person name="Ganesan A."/>
            <person name="Blanton J.M."/>
            <person name="Baranova O.V."/>
            <person name="Tanner A.C."/>
            <person name="Dewhirst F.E."/>
            <person name="Young S.K."/>
            <person name="Zeng Q."/>
            <person name="Gargeya S."/>
            <person name="Fitzgerald M."/>
            <person name="Haas B."/>
            <person name="Abouelleil A."/>
            <person name="Alvarado L."/>
            <person name="Arachchi H.M."/>
            <person name="Berlin A."/>
            <person name="Brown A."/>
            <person name="Chapman S.B."/>
            <person name="Chen Z."/>
            <person name="Dunbar C."/>
            <person name="Freedman E."/>
            <person name="Gearin G."/>
            <person name="Gellesch M."/>
            <person name="Goldberg J."/>
            <person name="Griggs A."/>
            <person name="Gujja S."/>
            <person name="Heiman D."/>
            <person name="Howarth C."/>
            <person name="Larson L."/>
            <person name="Lui A."/>
            <person name="MacDonald P.J.P."/>
            <person name="Montmayeur A."/>
            <person name="Murphy C."/>
            <person name="Neiman D."/>
            <person name="Pearson M."/>
            <person name="Priest M."/>
            <person name="Roberts A."/>
            <person name="Saif S."/>
            <person name="Shea T."/>
            <person name="Shenoy N."/>
            <person name="Sisk P."/>
            <person name="Stolte C."/>
            <person name="Sykes S."/>
            <person name="Wortman J."/>
            <person name="Nusbaum C."/>
            <person name="Birren B."/>
        </authorList>
    </citation>
    <scope>NUCLEOTIDE SEQUENCE [LARGE SCALE GENOMIC DNA]</scope>
    <source>
        <strain evidence="6 7">F0398</strain>
    </source>
</reference>
<protein>
    <recommendedName>
        <fullName evidence="5">Radical SAM core domain-containing protein</fullName>
    </recommendedName>
</protein>
<dbReference type="InterPro" id="IPR058240">
    <property type="entry name" value="rSAM_sf"/>
</dbReference>
<name>A0ABP2MSY9_9FIRM</name>
<dbReference type="RefSeq" id="WP_006695932.1">
    <property type="nucleotide sequence ID" value="NZ_JH376857.1"/>
</dbReference>
<keyword evidence="2" id="KW-0479">Metal-binding</keyword>
<evidence type="ECO:0000256" key="2">
    <source>
        <dbReference type="ARBA" id="ARBA00022723"/>
    </source>
</evidence>
<keyword evidence="1" id="KW-0949">S-adenosyl-L-methionine</keyword>
<keyword evidence="3" id="KW-0408">Iron</keyword>
<dbReference type="Gene3D" id="3.20.20.70">
    <property type="entry name" value="Aldolase class I"/>
    <property type="match status" value="1"/>
</dbReference>
<proteinExistence type="predicted"/>
<dbReference type="InterPro" id="IPR040085">
    <property type="entry name" value="MJ0674-like"/>
</dbReference>
<dbReference type="PIRSF" id="PIRSF004869">
    <property type="entry name" value="PflX_prd"/>
    <property type="match status" value="1"/>
</dbReference>
<dbReference type="InterPro" id="IPR016431">
    <property type="entry name" value="Pyrv-formate_lyase-activ_prd"/>
</dbReference>
<dbReference type="SFLD" id="SFLDS00029">
    <property type="entry name" value="Radical_SAM"/>
    <property type="match status" value="1"/>
</dbReference>
<evidence type="ECO:0000313" key="7">
    <source>
        <dbReference type="Proteomes" id="UP000003175"/>
    </source>
</evidence>
<organism evidence="6 7">
    <name type="scientific">Selenomonas noxia F0398</name>
    <dbReference type="NCBI Taxonomy" id="702437"/>
    <lineage>
        <taxon>Bacteria</taxon>
        <taxon>Bacillati</taxon>
        <taxon>Bacillota</taxon>
        <taxon>Negativicutes</taxon>
        <taxon>Selenomonadales</taxon>
        <taxon>Selenomonadaceae</taxon>
        <taxon>Selenomonas</taxon>
    </lineage>
</organism>
<dbReference type="InterPro" id="IPR013785">
    <property type="entry name" value="Aldolase_TIM"/>
</dbReference>
<dbReference type="EMBL" id="ADGH01000003">
    <property type="protein sequence ID" value="EHG25971.1"/>
    <property type="molecule type" value="Genomic_DNA"/>
</dbReference>
<comment type="caution">
    <text evidence="6">The sequence shown here is derived from an EMBL/GenBank/DDBJ whole genome shotgun (WGS) entry which is preliminary data.</text>
</comment>
<dbReference type="SFLD" id="SFLDG01099">
    <property type="entry name" value="Uncharacterised_Radical_SAM_Su"/>
    <property type="match status" value="1"/>
</dbReference>
<dbReference type="InterPro" id="IPR007197">
    <property type="entry name" value="rSAM"/>
</dbReference>
<accession>A0ABP2MSY9</accession>
<sequence length="295" mass="32493">MEDLLDRCTLCPRRCGANRSAGQRGFCGAGQTVRIARTMLHRWEEPCLVGAHGAGAVFFSHCTLRCIYCQNAAISHEGSGSDVTEEELARLFLSLARQGAATLDLVTPTHYTPQILRALSLARKNGLTLPVVWNTSGYETVENVRRIAGAADIFLPDLKYAAEESGRLYSAAPDYAAAAQAAVTAMVKQLGPVQFSADGQLLRGVLVRHLVLPGHRRESIALVRWLWENFGDRVQLSLMRQYTPLFRAAEFPPLHRQLTTFEYESVVDAARALGMTRVYVQGAEAVGAQYVPDFR</sequence>
<evidence type="ECO:0000256" key="3">
    <source>
        <dbReference type="ARBA" id="ARBA00023004"/>
    </source>
</evidence>
<gene>
    <name evidence="6" type="ORF">HMPREF9432_00472</name>
</gene>
<keyword evidence="7" id="KW-1185">Reference proteome</keyword>
<dbReference type="PANTHER" id="PTHR43075">
    <property type="entry name" value="FORMATE LYASE ACTIVATING ENZYME, PUTATIVE (AFU_ORTHOLOGUE AFUA_2G15630)-RELATED"/>
    <property type="match status" value="1"/>
</dbReference>
<evidence type="ECO:0000313" key="6">
    <source>
        <dbReference type="EMBL" id="EHG25971.1"/>
    </source>
</evidence>
<feature type="domain" description="Radical SAM core" evidence="5">
    <location>
        <begin position="58"/>
        <end position="169"/>
    </location>
</feature>
<evidence type="ECO:0000259" key="5">
    <source>
        <dbReference type="Pfam" id="PF04055"/>
    </source>
</evidence>
<dbReference type="PANTHER" id="PTHR43075:SF1">
    <property type="entry name" value="FORMATE LYASE ACTIVATING ENZYME, PUTATIVE (AFU_ORTHOLOGUE AFUA_2G15630)-RELATED"/>
    <property type="match status" value="1"/>
</dbReference>
<evidence type="ECO:0000256" key="4">
    <source>
        <dbReference type="ARBA" id="ARBA00023014"/>
    </source>
</evidence>
<dbReference type="Proteomes" id="UP000003175">
    <property type="component" value="Unassembled WGS sequence"/>
</dbReference>